<evidence type="ECO:0000256" key="2">
    <source>
        <dbReference type="ARBA" id="ARBA00012417"/>
    </source>
</evidence>
<dbReference type="SUPFAM" id="SSF47807">
    <property type="entry name" value="5' to 3' exonuclease, C-terminal subdomain"/>
    <property type="match status" value="1"/>
</dbReference>
<dbReference type="Gene3D" id="3.30.70.370">
    <property type="match status" value="1"/>
</dbReference>
<dbReference type="InterPro" id="IPR020045">
    <property type="entry name" value="DNA_polI_H3TH"/>
</dbReference>
<dbReference type="Proteomes" id="UP000034235">
    <property type="component" value="Unassembled WGS sequence"/>
</dbReference>
<keyword evidence="4" id="KW-0548">Nucleotidyltransferase</keyword>
<keyword evidence="9" id="KW-0234">DNA repair</keyword>
<dbReference type="SUPFAM" id="SSF88723">
    <property type="entry name" value="PIN domain-like"/>
    <property type="match status" value="1"/>
</dbReference>
<dbReference type="InterPro" id="IPR029060">
    <property type="entry name" value="PIN-like_dom_sf"/>
</dbReference>
<feature type="domain" description="DNA-directed DNA polymerase family A palm" evidence="12">
    <location>
        <begin position="465"/>
        <end position="675"/>
    </location>
</feature>
<dbReference type="CDD" id="cd09898">
    <property type="entry name" value="H3TH_53EXO"/>
    <property type="match status" value="1"/>
</dbReference>
<keyword evidence="3" id="KW-0808">Transferase</keyword>
<evidence type="ECO:0000256" key="3">
    <source>
        <dbReference type="ARBA" id="ARBA00022679"/>
    </source>
</evidence>
<evidence type="ECO:0000256" key="9">
    <source>
        <dbReference type="ARBA" id="ARBA00023204"/>
    </source>
</evidence>
<dbReference type="InterPro" id="IPR008918">
    <property type="entry name" value="HhH2"/>
</dbReference>
<name>A0A0G0JDB4_9BACT</name>
<dbReference type="EMBL" id="LBUP01000009">
    <property type="protein sequence ID" value="KKQ65653.1"/>
    <property type="molecule type" value="Genomic_DNA"/>
</dbReference>
<dbReference type="FunFam" id="1.10.150.20:FF:000003">
    <property type="entry name" value="DNA polymerase I"/>
    <property type="match status" value="1"/>
</dbReference>
<dbReference type="Pfam" id="PF00476">
    <property type="entry name" value="DNA_pol_A"/>
    <property type="match status" value="1"/>
</dbReference>
<dbReference type="InterPro" id="IPR020046">
    <property type="entry name" value="5-3_exonucl_a-hlix_arch_N"/>
</dbReference>
<dbReference type="PROSITE" id="PS00447">
    <property type="entry name" value="DNA_POLYMERASE_A"/>
    <property type="match status" value="1"/>
</dbReference>
<evidence type="ECO:0000256" key="4">
    <source>
        <dbReference type="ARBA" id="ARBA00022695"/>
    </source>
</evidence>
<dbReference type="InterPro" id="IPR001098">
    <property type="entry name" value="DNA-dir_DNA_pol_A_palm_dom"/>
</dbReference>
<comment type="similarity">
    <text evidence="1">Belongs to the DNA polymerase type-A family.</text>
</comment>
<dbReference type="CDD" id="cd08637">
    <property type="entry name" value="DNA_pol_A_pol_I_C"/>
    <property type="match status" value="1"/>
</dbReference>
<comment type="catalytic activity">
    <reaction evidence="10">
        <text>DNA(n) + a 2'-deoxyribonucleoside 5'-triphosphate = DNA(n+1) + diphosphate</text>
        <dbReference type="Rhea" id="RHEA:22508"/>
        <dbReference type="Rhea" id="RHEA-COMP:17339"/>
        <dbReference type="Rhea" id="RHEA-COMP:17340"/>
        <dbReference type="ChEBI" id="CHEBI:33019"/>
        <dbReference type="ChEBI" id="CHEBI:61560"/>
        <dbReference type="ChEBI" id="CHEBI:173112"/>
        <dbReference type="EC" id="2.7.7.7"/>
    </reaction>
</comment>
<dbReference type="GO" id="GO:0003677">
    <property type="term" value="F:DNA binding"/>
    <property type="evidence" value="ECO:0007669"/>
    <property type="project" value="UniProtKB-KW"/>
</dbReference>
<dbReference type="GO" id="GO:0006261">
    <property type="term" value="P:DNA-templated DNA replication"/>
    <property type="evidence" value="ECO:0007669"/>
    <property type="project" value="InterPro"/>
</dbReference>
<dbReference type="SUPFAM" id="SSF56672">
    <property type="entry name" value="DNA/RNA polymerases"/>
    <property type="match status" value="1"/>
</dbReference>
<dbReference type="InterPro" id="IPR002298">
    <property type="entry name" value="DNA_polymerase_A"/>
</dbReference>
<evidence type="ECO:0000313" key="14">
    <source>
        <dbReference type="Proteomes" id="UP000034235"/>
    </source>
</evidence>
<dbReference type="Gene3D" id="1.10.150.20">
    <property type="entry name" value="5' to 3' exonuclease, C-terminal subdomain"/>
    <property type="match status" value="2"/>
</dbReference>
<dbReference type="AlphaFoldDB" id="A0A0G0JDB4"/>
<evidence type="ECO:0000256" key="10">
    <source>
        <dbReference type="ARBA" id="ARBA00049244"/>
    </source>
</evidence>
<dbReference type="PRINTS" id="PR00868">
    <property type="entry name" value="DNAPOLI"/>
</dbReference>
<dbReference type="GO" id="GO:0008409">
    <property type="term" value="F:5'-3' exonuclease activity"/>
    <property type="evidence" value="ECO:0007669"/>
    <property type="project" value="InterPro"/>
</dbReference>
<dbReference type="SMART" id="SM00475">
    <property type="entry name" value="53EXOc"/>
    <property type="match status" value="1"/>
</dbReference>
<evidence type="ECO:0000259" key="11">
    <source>
        <dbReference type="SMART" id="SM00475"/>
    </source>
</evidence>
<dbReference type="SMART" id="SM00482">
    <property type="entry name" value="POLAc"/>
    <property type="match status" value="1"/>
</dbReference>
<keyword evidence="5" id="KW-0235">DNA replication</keyword>
<dbReference type="PANTHER" id="PTHR10133">
    <property type="entry name" value="DNA POLYMERASE I"/>
    <property type="match status" value="1"/>
</dbReference>
<sequence>MKRLVLVDGNALLHRAYHATPPLSTSKGELVNAVYGFTSLLLKAIEELKPDFICIAWDDKSPTFRHEAYTQYKATRRPADDGLIFQYTRVHEVVQSFNIPEHKLAGFEADDLIGTLARQAVEKEKNLEVVVLTGDRDIMQIINSRIKVMMPKKTINDVGLYGEQEFIERFGFRPKQLIEYKALAGDASDNIPGVSGVGDISATKLISQFETIEKLYQPKNLKTLPERIQKLLLEGAEIAVMSKKLATLDLESPIQLDLSACRVHDFDKQKVLNLFGELEFRSLINRLPVAASVVADVSFATTQKPFITELDLETEKVLKKMSEVGVLIDRECLDKLGKDLKSRLTRLEQEIFKLVGHEFNLNSPKQLSEILFDELHLRVIKKTKTGRSTNEETLLELKGTHPVIEHLLEYRQLFKLVSTYIDALPKYIAEDRRVHSTFNVEGAATGRLSSQNPNLQNIPIKGELGMEIRKAFVAPKGKVLLGADYSQIELRIMAHLADDPGLKKAFQEGLDIHATTASKIFKVPIEEVTRIQRMVGKTMNFATLYGQGARALSKQLGVSTEVARSYIDDYFLQFPKVKQWMQETLQFVYEHGYVETILGRKRFIPELQSSNKAFQAFGERAAVNHPVQGSSADMIKKAMVEINKRLGETVKGKGEGCTLILQVHDELLFECNAEKIEEHAKIIKEEMENALTLSVPVVADLRVGPNWGEMKALKIN</sequence>
<comment type="caution">
    <text evidence="13">The sequence shown here is derived from an EMBL/GenBank/DDBJ whole genome shotgun (WGS) entry which is preliminary data.</text>
</comment>
<protein>
    <recommendedName>
        <fullName evidence="2">DNA-directed DNA polymerase</fullName>
        <ecNumber evidence="2">2.7.7.7</ecNumber>
    </recommendedName>
</protein>
<dbReference type="FunFam" id="1.20.1060.10:FF:000001">
    <property type="entry name" value="DNA polymerase I"/>
    <property type="match status" value="1"/>
</dbReference>
<dbReference type="InterPro" id="IPR019760">
    <property type="entry name" value="DNA-dir_DNA_pol_A_CS"/>
</dbReference>
<dbReference type="CDD" id="cd09859">
    <property type="entry name" value="PIN_53EXO"/>
    <property type="match status" value="1"/>
</dbReference>
<dbReference type="GO" id="GO:0006302">
    <property type="term" value="P:double-strand break repair"/>
    <property type="evidence" value="ECO:0007669"/>
    <property type="project" value="TreeGrafter"/>
</dbReference>
<reference evidence="13 14" key="1">
    <citation type="journal article" date="2015" name="Nature">
        <title>rRNA introns, odd ribosomes, and small enigmatic genomes across a large radiation of phyla.</title>
        <authorList>
            <person name="Brown C.T."/>
            <person name="Hug L.A."/>
            <person name="Thomas B.C."/>
            <person name="Sharon I."/>
            <person name="Castelle C.J."/>
            <person name="Singh A."/>
            <person name="Wilkins M.J."/>
            <person name="Williams K.H."/>
            <person name="Banfield J.F."/>
        </authorList>
    </citation>
    <scope>NUCLEOTIDE SEQUENCE [LARGE SCALE GENOMIC DNA]</scope>
</reference>
<dbReference type="InterPro" id="IPR002421">
    <property type="entry name" value="5-3_exonuclease"/>
</dbReference>
<accession>A0A0G0JDB4</accession>
<dbReference type="Gene3D" id="1.20.1060.10">
    <property type="entry name" value="Taq DNA Polymerase, Chain T, domain 4"/>
    <property type="match status" value="1"/>
</dbReference>
<dbReference type="PANTHER" id="PTHR10133:SF27">
    <property type="entry name" value="DNA POLYMERASE NU"/>
    <property type="match status" value="1"/>
</dbReference>
<dbReference type="FunFam" id="1.10.150.20:FF:000002">
    <property type="entry name" value="DNA polymerase I"/>
    <property type="match status" value="1"/>
</dbReference>
<organism evidence="13 14">
    <name type="scientific">Candidatus Daviesbacteria bacterium GW2011_GWA2_38_24</name>
    <dbReference type="NCBI Taxonomy" id="1618422"/>
    <lineage>
        <taxon>Bacteria</taxon>
        <taxon>Candidatus Daviesiibacteriota</taxon>
    </lineage>
</organism>
<evidence type="ECO:0000256" key="8">
    <source>
        <dbReference type="ARBA" id="ARBA00023125"/>
    </source>
</evidence>
<evidence type="ECO:0000256" key="5">
    <source>
        <dbReference type="ARBA" id="ARBA00022705"/>
    </source>
</evidence>
<dbReference type="GO" id="GO:0003887">
    <property type="term" value="F:DNA-directed DNA polymerase activity"/>
    <property type="evidence" value="ECO:0007669"/>
    <property type="project" value="UniProtKB-KW"/>
</dbReference>
<evidence type="ECO:0000313" key="13">
    <source>
        <dbReference type="EMBL" id="KKQ65653.1"/>
    </source>
</evidence>
<evidence type="ECO:0000256" key="1">
    <source>
        <dbReference type="ARBA" id="ARBA00007705"/>
    </source>
</evidence>
<evidence type="ECO:0000256" key="6">
    <source>
        <dbReference type="ARBA" id="ARBA00022763"/>
    </source>
</evidence>
<gene>
    <name evidence="13" type="ORF">US86_C0009G0021</name>
</gene>
<feature type="domain" description="5'-3' exonuclease" evidence="11">
    <location>
        <begin position="2"/>
        <end position="264"/>
    </location>
</feature>
<dbReference type="Pfam" id="PF01367">
    <property type="entry name" value="5_3_exonuc"/>
    <property type="match status" value="1"/>
</dbReference>
<evidence type="ECO:0000256" key="7">
    <source>
        <dbReference type="ARBA" id="ARBA00022932"/>
    </source>
</evidence>
<proteinExistence type="inferred from homology"/>
<evidence type="ECO:0000259" key="12">
    <source>
        <dbReference type="SMART" id="SM00482"/>
    </source>
</evidence>
<dbReference type="Pfam" id="PF02739">
    <property type="entry name" value="5_3_exonuc_N"/>
    <property type="match status" value="1"/>
</dbReference>
<dbReference type="InterPro" id="IPR043502">
    <property type="entry name" value="DNA/RNA_pol_sf"/>
</dbReference>
<keyword evidence="8" id="KW-0238">DNA-binding</keyword>
<keyword evidence="7" id="KW-0239">DNA-directed DNA polymerase</keyword>
<dbReference type="SMART" id="SM00279">
    <property type="entry name" value="HhH2"/>
    <property type="match status" value="1"/>
</dbReference>
<dbReference type="EC" id="2.7.7.7" evidence="2"/>
<dbReference type="PATRIC" id="fig|1618422.5.peg.1077"/>
<dbReference type="InterPro" id="IPR036279">
    <property type="entry name" value="5-3_exonuclease_C_sf"/>
</dbReference>
<keyword evidence="6" id="KW-0227">DNA damage</keyword>
<dbReference type="Gene3D" id="3.40.50.1010">
    <property type="entry name" value="5'-nuclease"/>
    <property type="match status" value="1"/>
</dbReference>